<feature type="transmembrane region" description="Helical" evidence="1">
    <location>
        <begin position="6"/>
        <end position="29"/>
    </location>
</feature>
<dbReference type="GO" id="GO:0042048">
    <property type="term" value="P:olfactory behavior"/>
    <property type="evidence" value="ECO:0007669"/>
    <property type="project" value="TreeGrafter"/>
</dbReference>
<proteinExistence type="predicted"/>
<dbReference type="PANTHER" id="PTHR22943:SF245">
    <property type="entry name" value="SEVEN TM RECEPTOR"/>
    <property type="match status" value="1"/>
</dbReference>
<protein>
    <submittedName>
        <fullName evidence="3">Seven TM Receptor</fullName>
    </submittedName>
</protein>
<evidence type="ECO:0000256" key="1">
    <source>
        <dbReference type="SAM" id="Phobius"/>
    </source>
</evidence>
<keyword evidence="1" id="KW-1133">Transmembrane helix</keyword>
<dbReference type="GO" id="GO:0005886">
    <property type="term" value="C:plasma membrane"/>
    <property type="evidence" value="ECO:0007669"/>
    <property type="project" value="TreeGrafter"/>
</dbReference>
<evidence type="ECO:0000313" key="2">
    <source>
        <dbReference type="Proteomes" id="UP000095282"/>
    </source>
</evidence>
<feature type="transmembrane region" description="Helical" evidence="1">
    <location>
        <begin position="198"/>
        <end position="226"/>
    </location>
</feature>
<dbReference type="Proteomes" id="UP000095282">
    <property type="component" value="Unplaced"/>
</dbReference>
<feature type="transmembrane region" description="Helical" evidence="1">
    <location>
        <begin position="150"/>
        <end position="172"/>
    </location>
</feature>
<dbReference type="Pfam" id="PF10326">
    <property type="entry name" value="7TM_GPCR_Str"/>
    <property type="match status" value="2"/>
</dbReference>
<name>A0A1I7U2I7_9PELO</name>
<reference evidence="3" key="1">
    <citation type="submission" date="2016-11" db="UniProtKB">
        <authorList>
            <consortium name="WormBaseParasite"/>
        </authorList>
    </citation>
    <scope>IDENTIFICATION</scope>
</reference>
<dbReference type="SUPFAM" id="SSF81321">
    <property type="entry name" value="Family A G protein-coupled receptor-like"/>
    <property type="match status" value="1"/>
</dbReference>
<keyword evidence="1" id="KW-0812">Transmembrane</keyword>
<sequence length="306" mass="34871">MTSPHTIYPRITSSIAIINNVLLILLILFKSHPKVGKYKILMIYISVFEILYAILDATIFTKESMFIVVIYNEKTLAPNFFSDIFCHWFCVFFGISMAVFAVHFIYRYLVVSGKYHLSLIGINLTDISYTGVYFWPIGADGQQHINWKSTVGILIIIMAVAASVAIIFIFGYKCYVETHKLIESASQSASFNKLQSQLFYALVFQTLIPVVLMHIPASIGFIASFFNMSMEVFGDFCFSTICLYPVLDPLPNFFIIKNYRDAIWKEIQTFKRWIVKCKGGSTVEVEIPMSSKMTSLSRDQSQTAQN</sequence>
<dbReference type="WBParaSite" id="Csp11.Scaffold629.g14195.t1">
    <property type="protein sequence ID" value="Csp11.Scaffold629.g14195.t1"/>
    <property type="gene ID" value="Csp11.Scaffold629.g14195"/>
</dbReference>
<evidence type="ECO:0000313" key="3">
    <source>
        <dbReference type="WBParaSite" id="Csp11.Scaffold629.g14195.t1"/>
    </source>
</evidence>
<dbReference type="PANTHER" id="PTHR22943">
    <property type="entry name" value="7-TRANSMEMBRANE DOMAIN RECEPTOR C.ELEGANS"/>
    <property type="match status" value="1"/>
</dbReference>
<feature type="transmembrane region" description="Helical" evidence="1">
    <location>
        <begin position="80"/>
        <end position="105"/>
    </location>
</feature>
<dbReference type="GO" id="GO:0038022">
    <property type="term" value="F:G protein-coupled olfactory receptor activity"/>
    <property type="evidence" value="ECO:0007669"/>
    <property type="project" value="TreeGrafter"/>
</dbReference>
<organism evidence="2 3">
    <name type="scientific">Caenorhabditis tropicalis</name>
    <dbReference type="NCBI Taxonomy" id="1561998"/>
    <lineage>
        <taxon>Eukaryota</taxon>
        <taxon>Metazoa</taxon>
        <taxon>Ecdysozoa</taxon>
        <taxon>Nematoda</taxon>
        <taxon>Chromadorea</taxon>
        <taxon>Rhabditida</taxon>
        <taxon>Rhabditina</taxon>
        <taxon>Rhabditomorpha</taxon>
        <taxon>Rhabditoidea</taxon>
        <taxon>Rhabditidae</taxon>
        <taxon>Peloderinae</taxon>
        <taxon>Caenorhabditis</taxon>
    </lineage>
</organism>
<accession>A0A1I7U2I7</accession>
<keyword evidence="2" id="KW-1185">Reference proteome</keyword>
<feature type="transmembrane region" description="Helical" evidence="1">
    <location>
        <begin position="232"/>
        <end position="255"/>
    </location>
</feature>
<keyword evidence="1" id="KW-0472">Membrane</keyword>
<feature type="transmembrane region" description="Helical" evidence="1">
    <location>
        <begin position="117"/>
        <end position="138"/>
    </location>
</feature>
<dbReference type="InterPro" id="IPR019428">
    <property type="entry name" value="7TM_GPCR_serpentine_rcpt_Str"/>
</dbReference>
<dbReference type="eggNOG" id="ENOG502RT73">
    <property type="taxonomic scope" value="Eukaryota"/>
</dbReference>
<feature type="transmembrane region" description="Helical" evidence="1">
    <location>
        <begin position="41"/>
        <end position="60"/>
    </location>
</feature>
<dbReference type="AlphaFoldDB" id="A0A1I7U2I7"/>